<feature type="chain" id="PRO_5047337331" evidence="1">
    <location>
        <begin position="24"/>
        <end position="178"/>
    </location>
</feature>
<evidence type="ECO:0000256" key="1">
    <source>
        <dbReference type="SAM" id="SignalP"/>
    </source>
</evidence>
<dbReference type="EMBL" id="JAPMIV010000006">
    <property type="protein sequence ID" value="MDV6373997.1"/>
    <property type="molecule type" value="Genomic_DNA"/>
</dbReference>
<dbReference type="Proteomes" id="UP001276150">
    <property type="component" value="Unassembled WGS sequence"/>
</dbReference>
<comment type="caution">
    <text evidence="3">The sequence shown here is derived from an EMBL/GenBank/DDBJ whole genome shotgun (WGS) entry which is preliminary data.</text>
</comment>
<feature type="domain" description="Lipid/polyisoprenoid-binding YceI-like" evidence="2">
    <location>
        <begin position="21"/>
        <end position="178"/>
    </location>
</feature>
<dbReference type="Pfam" id="PF04264">
    <property type="entry name" value="YceI"/>
    <property type="match status" value="1"/>
</dbReference>
<dbReference type="PANTHER" id="PTHR34406:SF1">
    <property type="entry name" value="PROTEIN YCEI"/>
    <property type="match status" value="1"/>
</dbReference>
<evidence type="ECO:0000313" key="4">
    <source>
        <dbReference type="Proteomes" id="UP001276150"/>
    </source>
</evidence>
<dbReference type="SUPFAM" id="SSF101874">
    <property type="entry name" value="YceI-like"/>
    <property type="match status" value="1"/>
</dbReference>
<organism evidence="3 4">
    <name type="scientific">Deinococcus arenicola</name>
    <dbReference type="NCBI Taxonomy" id="2994950"/>
    <lineage>
        <taxon>Bacteria</taxon>
        <taxon>Thermotogati</taxon>
        <taxon>Deinococcota</taxon>
        <taxon>Deinococci</taxon>
        <taxon>Deinococcales</taxon>
        <taxon>Deinococcaceae</taxon>
        <taxon>Deinococcus</taxon>
    </lineage>
</organism>
<evidence type="ECO:0000259" key="2">
    <source>
        <dbReference type="SMART" id="SM00867"/>
    </source>
</evidence>
<reference evidence="3 4" key="1">
    <citation type="submission" date="2022-11" db="EMBL/GenBank/DDBJ databases">
        <title>Deinococcus ZS9-10, Low Temperature and Draught-tolerating, UV-resistant Bacteria from Continental Antarctica.</title>
        <authorList>
            <person name="Cheng L."/>
        </authorList>
    </citation>
    <scope>NUCLEOTIDE SEQUENCE [LARGE SCALE GENOMIC DNA]</scope>
    <source>
        <strain evidence="3 4">ZS9-10</strain>
    </source>
</reference>
<dbReference type="Gene3D" id="2.40.128.110">
    <property type="entry name" value="Lipid/polyisoprenoid-binding, YceI-like"/>
    <property type="match status" value="1"/>
</dbReference>
<keyword evidence="1" id="KW-0732">Signal</keyword>
<sequence length="178" mass="17991">MKFTGLLVVALLTLASAAGAPYAAGGGSATFQYRVTFVNVKGTMTGVSSSVELNADDLAATTGTVSVPLVDLKAGNSLRDSHAKGALDTGEFPNATFTLEKLTGGTLMEGQTLATTGSGTLTVKGVGKPITAPIKATLSGGKVNVSTQFKFNPLDYGVRYPGGADSITVNVAFVLAAR</sequence>
<gene>
    <name evidence="3" type="ORF">ORD21_05215</name>
</gene>
<protein>
    <submittedName>
        <fullName evidence="3">YceI family protein</fullName>
    </submittedName>
</protein>
<dbReference type="RefSeq" id="WP_317639314.1">
    <property type="nucleotide sequence ID" value="NZ_JAPMIV010000006.1"/>
</dbReference>
<evidence type="ECO:0000313" key="3">
    <source>
        <dbReference type="EMBL" id="MDV6373997.1"/>
    </source>
</evidence>
<dbReference type="PANTHER" id="PTHR34406">
    <property type="entry name" value="PROTEIN YCEI"/>
    <property type="match status" value="1"/>
</dbReference>
<name>A0ABU4DNJ2_9DEIO</name>
<dbReference type="InterPro" id="IPR007372">
    <property type="entry name" value="Lipid/polyisoprenoid-bd_YceI"/>
</dbReference>
<proteinExistence type="predicted"/>
<accession>A0ABU4DNJ2</accession>
<keyword evidence="4" id="KW-1185">Reference proteome</keyword>
<dbReference type="InterPro" id="IPR036761">
    <property type="entry name" value="TTHA0802/YceI-like_sf"/>
</dbReference>
<feature type="signal peptide" evidence="1">
    <location>
        <begin position="1"/>
        <end position="23"/>
    </location>
</feature>
<dbReference type="SMART" id="SM00867">
    <property type="entry name" value="YceI"/>
    <property type="match status" value="1"/>
</dbReference>